<reference evidence="1" key="1">
    <citation type="journal article" date="2019" name="MBio">
        <title>Virus Genomes from Deep Sea Sediments Expand the Ocean Megavirome and Support Independent Origins of Viral Gigantism.</title>
        <authorList>
            <person name="Backstrom D."/>
            <person name="Yutin N."/>
            <person name="Jorgensen S.L."/>
            <person name="Dharamshi J."/>
            <person name="Homa F."/>
            <person name="Zaremba-Niedwiedzka K."/>
            <person name="Spang A."/>
            <person name="Wolf Y.I."/>
            <person name="Koonin E.V."/>
            <person name="Ettema T.J."/>
        </authorList>
    </citation>
    <scope>NUCLEOTIDE SEQUENCE</scope>
</reference>
<sequence length="399" mass="48397">MQQFVPKEIYFSHIFPQLNYRDIQSYTITSHKNYILRDNNEYKYINTELGKYTDFIHINIDKLLHLNHYMIINRLYKLIKDYNIILYNYTIRPINETFIISYIKRYIQSFINNNEYDCIVFILINFNHYYGNLDILSVILAYYNKDDILKILYCKNSQLNISIISKEIIRHKDLRFLKCLHEHRGINMKFNYMSKYDYFVNILIEAPSLNIFIFLQEINIISNDDIICIFKKFFIHILHELPSVNYLFQGVHKIFKYCKHLISWFFQHEGNFMIILNDLSKHKNLYDTIITQRSYIKICKKIILYNYFVEPEKVVQFFIDDNINIHILTECLRSMDIKPSCVNNLMINIIKNDIIVPEYWYCFKNIKRLPFNEELLNIATYKSSVNMIKLMNTITDKRV</sequence>
<name>A0A481Z2R3_9VIRU</name>
<evidence type="ECO:0000313" key="1">
    <source>
        <dbReference type="EMBL" id="QBK90062.1"/>
    </source>
</evidence>
<organism evidence="1">
    <name type="scientific">Pithovirus LCPAC101</name>
    <dbReference type="NCBI Taxonomy" id="2506586"/>
    <lineage>
        <taxon>Viruses</taxon>
        <taxon>Pithoviruses</taxon>
    </lineage>
</organism>
<dbReference type="EMBL" id="MK500460">
    <property type="protein sequence ID" value="QBK90062.1"/>
    <property type="molecule type" value="Genomic_DNA"/>
</dbReference>
<protein>
    <submittedName>
        <fullName evidence="1">Uncharacterized protein</fullName>
    </submittedName>
</protein>
<accession>A0A481Z2R3</accession>
<gene>
    <name evidence="1" type="ORF">LCPAC101_03470</name>
</gene>
<proteinExistence type="predicted"/>